<dbReference type="InParanoid" id="G1XG55"/>
<name>G1XG55_ARTOA</name>
<dbReference type="eggNOG" id="ENOG502STI9">
    <property type="taxonomic scope" value="Eukaryota"/>
</dbReference>
<dbReference type="GeneID" id="22894382"/>
<dbReference type="Proteomes" id="UP000008784">
    <property type="component" value="Unassembled WGS sequence"/>
</dbReference>
<proteinExistence type="predicted"/>
<reference evidence="1 2" key="1">
    <citation type="journal article" date="2011" name="PLoS Pathog.">
        <title>Genomic and proteomic analyses of the fungus Arthrobotrys oligospora provide insights into nematode-trap formation.</title>
        <authorList>
            <person name="Yang J."/>
            <person name="Wang L."/>
            <person name="Ji X."/>
            <person name="Feng Y."/>
            <person name="Li X."/>
            <person name="Zou C."/>
            <person name="Xu J."/>
            <person name="Ren Y."/>
            <person name="Mi Q."/>
            <person name="Wu J."/>
            <person name="Liu S."/>
            <person name="Liu Y."/>
            <person name="Huang X."/>
            <person name="Wang H."/>
            <person name="Niu X."/>
            <person name="Li J."/>
            <person name="Liang L."/>
            <person name="Luo Y."/>
            <person name="Ji K."/>
            <person name="Zhou W."/>
            <person name="Yu Z."/>
            <person name="Li G."/>
            <person name="Liu Y."/>
            <person name="Li L."/>
            <person name="Qiao M."/>
            <person name="Feng L."/>
            <person name="Zhang K.-Q."/>
        </authorList>
    </citation>
    <scope>NUCLEOTIDE SEQUENCE [LARGE SCALE GENOMIC DNA]</scope>
    <source>
        <strain evidence="2">ATCC 24927 / CBS 115.81 / DSM 1491</strain>
    </source>
</reference>
<dbReference type="HOGENOM" id="CLU_384471_0_0_1"/>
<accession>G1XG55</accession>
<dbReference type="AlphaFoldDB" id="G1XG55"/>
<dbReference type="OrthoDB" id="5200985at2759"/>
<comment type="caution">
    <text evidence="1">The sequence shown here is derived from an EMBL/GenBank/DDBJ whole genome shotgun (WGS) entry which is preliminary data.</text>
</comment>
<keyword evidence="2" id="KW-1185">Reference proteome</keyword>
<evidence type="ECO:0000313" key="1">
    <source>
        <dbReference type="EMBL" id="EGX48021.1"/>
    </source>
</evidence>
<gene>
    <name evidence="1" type="ORF">AOL_s00081g348</name>
</gene>
<dbReference type="OMA" id="ANRISWW"/>
<sequence>MASFAINYISGWPTYATRNRGQTLIPANQETSLWSVQAPNVNETPTGSINCCTFSMPTAQAPMIRIGMEVQINGVQTGTQFTIIGTLRGHNFLQSATITMPRSGTAMPVVNFQVFAEAQRFPCRIAGDWSWSINITGVPPINFPTTTRLEICLVASAPPQGPLNPGTPNTIARPNFGGEYPIDAFRLFLPTPEELTGILQNALPNYLVRSMSVIWNLGLVLNPELNATRLFSYETINGAPSYIDGYLGGLFQLRRFTRGLFDSLNCYDLAGLTQIAACIIQDNQGNELLDPRWIYCTPYGFINSGPLFGWPQYPACNSPFFGQGKLPYYPPNDPQRNSFGNHAWIEVVTQAGQQPVVLDATHCLQAAPNAPASGTQDRPTYLASQTDHTRGPYDWLYSKTSLSLQYIFRVNLSLASNPASRTSMIGLNGFGTTPFALTELEPGEIDVESDLVNNAPCDPESLLQLVNGLLPNASIDLDDYVVGSKGCQALLVFCGIASDDDRLTLEITNARSERIAIHGFQHLREQILNGIPKDFILDSSELGENSVRLPSSVSWLRNSTRIRIIVPAKYLQDDPQYAELLLQLAKRIDDYITSNAVPPQKQHLPGVTLTGPKTVTVSIHDTFSLNLGSLRDNLSYAELSSTGIVQCLGPISDAGEFKFLAIAPGEVVIKLCIAHRGSLAVQILYVKATVKNKVGSQSKALLFGNKHTVQAKKCSSSDL</sequence>
<dbReference type="EMBL" id="ADOT01000147">
    <property type="protein sequence ID" value="EGX48021.1"/>
    <property type="molecule type" value="Genomic_DNA"/>
</dbReference>
<protein>
    <submittedName>
        <fullName evidence="1">Uncharacterized protein</fullName>
    </submittedName>
</protein>
<dbReference type="RefSeq" id="XP_011123467.1">
    <property type="nucleotide sequence ID" value="XM_011125165.1"/>
</dbReference>
<evidence type="ECO:0000313" key="2">
    <source>
        <dbReference type="Proteomes" id="UP000008784"/>
    </source>
</evidence>
<organism evidence="1 2">
    <name type="scientific">Arthrobotrys oligospora (strain ATCC 24927 / CBS 115.81 / DSM 1491)</name>
    <name type="common">Nematode-trapping fungus</name>
    <name type="synonym">Didymozoophaga oligospora</name>
    <dbReference type="NCBI Taxonomy" id="756982"/>
    <lineage>
        <taxon>Eukaryota</taxon>
        <taxon>Fungi</taxon>
        <taxon>Dikarya</taxon>
        <taxon>Ascomycota</taxon>
        <taxon>Pezizomycotina</taxon>
        <taxon>Orbiliomycetes</taxon>
        <taxon>Orbiliales</taxon>
        <taxon>Orbiliaceae</taxon>
        <taxon>Orbilia</taxon>
        <taxon>Orbilia oligospora</taxon>
    </lineage>
</organism>